<dbReference type="RefSeq" id="WP_196991574.1">
    <property type="nucleotide sequence ID" value="NZ_JADWYR010000002.1"/>
</dbReference>
<accession>A0A931E5M2</accession>
<organism evidence="5 6">
    <name type="scientific">Panacibacter microcysteis</name>
    <dbReference type="NCBI Taxonomy" id="2793269"/>
    <lineage>
        <taxon>Bacteria</taxon>
        <taxon>Pseudomonadati</taxon>
        <taxon>Bacteroidota</taxon>
        <taxon>Chitinophagia</taxon>
        <taxon>Chitinophagales</taxon>
        <taxon>Chitinophagaceae</taxon>
        <taxon>Panacibacter</taxon>
    </lineage>
</organism>
<name>A0A931E5M2_9BACT</name>
<reference evidence="5" key="1">
    <citation type="submission" date="2020-11" db="EMBL/GenBank/DDBJ databases">
        <title>Bacterial whole genome sequence for Panacibacter sp. DH6.</title>
        <authorList>
            <person name="Le V."/>
            <person name="Ko S."/>
            <person name="Ahn C.-Y."/>
            <person name="Oh H.-M."/>
        </authorList>
    </citation>
    <scope>NUCLEOTIDE SEQUENCE</scope>
    <source>
        <strain evidence="5">DH6</strain>
    </source>
</reference>
<keyword evidence="3" id="KW-0732">Signal</keyword>
<dbReference type="Proteomes" id="UP000628448">
    <property type="component" value="Unassembled WGS sequence"/>
</dbReference>
<comment type="subcellular location">
    <subcellularLocation>
        <location evidence="1">Secreted</location>
    </subcellularLocation>
</comment>
<dbReference type="InterPro" id="IPR055372">
    <property type="entry name" value="CBM96"/>
</dbReference>
<dbReference type="Pfam" id="PF24517">
    <property type="entry name" value="CBM96"/>
    <property type="match status" value="1"/>
</dbReference>
<evidence type="ECO:0000256" key="2">
    <source>
        <dbReference type="ARBA" id="ARBA00022525"/>
    </source>
</evidence>
<sequence length="256" mass="27707">MLNRKHLLLAVCYLCMISCKKENTPISTSSGLQQNDASVISSADAPGLYRNTRTGEIKLVLQPGDDGQDALIQWKQDDDANANSNAGQLPELDGFAWTVYGTPVLGRSLIKFTGLNDIPDSAKILGAKLFLYGTTSSAPAPQGNSSYPGSPYGEGNNSCYIKRVTSDWDENTVTWNTRPSVTSKDMVVTEASTSQWNFNTSVDVTALVKPMVKADGLNNGFEMVLAGETLYKSIIFSASEAAIAHKRPKLIIVYKL</sequence>
<protein>
    <submittedName>
        <fullName evidence="5">DNRLRE domain-containing protein</fullName>
    </submittedName>
</protein>
<evidence type="ECO:0000256" key="1">
    <source>
        <dbReference type="ARBA" id="ARBA00004613"/>
    </source>
</evidence>
<evidence type="ECO:0000313" key="6">
    <source>
        <dbReference type="Proteomes" id="UP000628448"/>
    </source>
</evidence>
<evidence type="ECO:0000256" key="3">
    <source>
        <dbReference type="ARBA" id="ARBA00022729"/>
    </source>
</evidence>
<comment type="caution">
    <text evidence="5">The sequence shown here is derived from an EMBL/GenBank/DDBJ whole genome shotgun (WGS) entry which is preliminary data.</text>
</comment>
<evidence type="ECO:0000259" key="4">
    <source>
        <dbReference type="Pfam" id="PF24517"/>
    </source>
</evidence>
<evidence type="ECO:0000313" key="5">
    <source>
        <dbReference type="EMBL" id="MBG9377493.1"/>
    </source>
</evidence>
<feature type="domain" description="Carbohydrate-binding module family 96" evidence="4">
    <location>
        <begin position="152"/>
        <end position="252"/>
    </location>
</feature>
<dbReference type="GO" id="GO:0005576">
    <property type="term" value="C:extracellular region"/>
    <property type="evidence" value="ECO:0007669"/>
    <property type="project" value="UniProtKB-SubCell"/>
</dbReference>
<keyword evidence="6" id="KW-1185">Reference proteome</keyword>
<dbReference type="EMBL" id="JADWYR010000002">
    <property type="protein sequence ID" value="MBG9377493.1"/>
    <property type="molecule type" value="Genomic_DNA"/>
</dbReference>
<proteinExistence type="predicted"/>
<dbReference type="AlphaFoldDB" id="A0A931E5M2"/>
<dbReference type="NCBIfam" id="NF033679">
    <property type="entry name" value="DNRLRE_dom"/>
    <property type="match status" value="1"/>
</dbReference>
<gene>
    <name evidence="5" type="ORF">I5907_14710</name>
</gene>
<keyword evidence="2" id="KW-0964">Secreted</keyword>